<reference evidence="2 3" key="1">
    <citation type="submission" date="2018-07" db="EMBL/GenBank/DDBJ databases">
        <title>Genomic Encyclopedia of Type Strains, Phase IV (KMG-IV): sequencing the most valuable type-strain genomes for metagenomic binning, comparative biology and taxonomic classification.</title>
        <authorList>
            <person name="Goeker M."/>
        </authorList>
    </citation>
    <scope>NUCLEOTIDE SEQUENCE [LARGE SCALE GENOMIC DNA]</scope>
    <source>
        <strain evidence="2 3">DSM 21410</strain>
    </source>
</reference>
<comment type="caution">
    <text evidence="2">The sequence shown here is derived from an EMBL/GenBank/DDBJ whole genome shotgun (WGS) entry which is preliminary data.</text>
</comment>
<proteinExistence type="predicted"/>
<dbReference type="Pfam" id="PF02602">
    <property type="entry name" value="HEM4"/>
    <property type="match status" value="1"/>
</dbReference>
<feature type="domain" description="Tetrapyrrole biosynthesis uroporphyrinogen III synthase" evidence="1">
    <location>
        <begin position="20"/>
        <end position="234"/>
    </location>
</feature>
<dbReference type="InterPro" id="IPR036108">
    <property type="entry name" value="4pyrrol_syn_uPrphyn_synt_sf"/>
</dbReference>
<accession>A0A369A3S4</accession>
<organism evidence="2 3">
    <name type="scientific">Schleiferia thermophila</name>
    <dbReference type="NCBI Taxonomy" id="884107"/>
    <lineage>
        <taxon>Bacteria</taxon>
        <taxon>Pseudomonadati</taxon>
        <taxon>Bacteroidota</taxon>
        <taxon>Flavobacteriia</taxon>
        <taxon>Flavobacteriales</taxon>
        <taxon>Schleiferiaceae</taxon>
        <taxon>Schleiferia</taxon>
    </lineage>
</organism>
<gene>
    <name evidence="2" type="ORF">DES35_102431</name>
</gene>
<dbReference type="PANTHER" id="PTHR12390:SF0">
    <property type="entry name" value="UROPORPHYRINOGEN-III SYNTHASE"/>
    <property type="match status" value="1"/>
</dbReference>
<dbReference type="InterPro" id="IPR039793">
    <property type="entry name" value="UROS/Hem4"/>
</dbReference>
<dbReference type="Gene3D" id="3.40.50.10090">
    <property type="match status" value="2"/>
</dbReference>
<dbReference type="CDD" id="cd06578">
    <property type="entry name" value="HemD"/>
    <property type="match status" value="1"/>
</dbReference>
<evidence type="ECO:0000259" key="1">
    <source>
        <dbReference type="Pfam" id="PF02602"/>
    </source>
</evidence>
<protein>
    <submittedName>
        <fullName evidence="2">Uroporphyrinogen-III synthase</fullName>
    </submittedName>
</protein>
<dbReference type="RefSeq" id="WP_037357522.1">
    <property type="nucleotide sequence ID" value="NZ_BHZF01000002.1"/>
</dbReference>
<dbReference type="AlphaFoldDB" id="A0A369A3S4"/>
<dbReference type="InterPro" id="IPR003754">
    <property type="entry name" value="4pyrrol_synth_uPrphyn_synth"/>
</dbReference>
<name>A0A369A3S4_9FLAO</name>
<dbReference type="GO" id="GO:0006780">
    <property type="term" value="P:uroporphyrinogen III biosynthetic process"/>
    <property type="evidence" value="ECO:0007669"/>
    <property type="project" value="InterPro"/>
</dbReference>
<dbReference type="PANTHER" id="PTHR12390">
    <property type="entry name" value="UROPORPHYRINOGEN III SYNTHASE"/>
    <property type="match status" value="1"/>
</dbReference>
<dbReference type="GO" id="GO:0004852">
    <property type="term" value="F:uroporphyrinogen-III synthase activity"/>
    <property type="evidence" value="ECO:0007669"/>
    <property type="project" value="InterPro"/>
</dbReference>
<evidence type="ECO:0000313" key="3">
    <source>
        <dbReference type="Proteomes" id="UP000253517"/>
    </source>
</evidence>
<dbReference type="GO" id="GO:0005829">
    <property type="term" value="C:cytosol"/>
    <property type="evidence" value="ECO:0007669"/>
    <property type="project" value="TreeGrafter"/>
</dbReference>
<sequence>MKIKSILISQPDPGNEPSPFKDLAEKYKVKVDFRPFIEVKGVDITEFRRSKINLADYQSIIFTSKNAVDHFFRIAEECRYSIPDNLKYFCVTESIAHYLQKYVTYRKRKIYFGKNSVGDLLPMMKKHKEDKYLLPSSDILKPEIPTILEGAKIDYKRAILYKTVSSDLSDLKDVTYDVLVFFSPQGIQSLFENFPDFQQNEKKIAGFGTTTQKAIRDRGLRLDIPAPTPEHPSMAMALEDFIKKTNKGK</sequence>
<evidence type="ECO:0000313" key="2">
    <source>
        <dbReference type="EMBL" id="RCX03972.1"/>
    </source>
</evidence>
<dbReference type="SUPFAM" id="SSF69618">
    <property type="entry name" value="HemD-like"/>
    <property type="match status" value="1"/>
</dbReference>
<dbReference type="Proteomes" id="UP000253517">
    <property type="component" value="Unassembled WGS sequence"/>
</dbReference>
<dbReference type="EMBL" id="QPJS01000002">
    <property type="protein sequence ID" value="RCX03972.1"/>
    <property type="molecule type" value="Genomic_DNA"/>
</dbReference>
<keyword evidence="3" id="KW-1185">Reference proteome</keyword>